<organism evidence="2 3">
    <name type="scientific">Streptomyces cellostaticus</name>
    <dbReference type="NCBI Taxonomy" id="67285"/>
    <lineage>
        <taxon>Bacteria</taxon>
        <taxon>Bacillati</taxon>
        <taxon>Actinomycetota</taxon>
        <taxon>Actinomycetes</taxon>
        <taxon>Kitasatosporales</taxon>
        <taxon>Streptomycetaceae</taxon>
        <taxon>Streptomyces</taxon>
    </lineage>
</organism>
<evidence type="ECO:0000313" key="3">
    <source>
        <dbReference type="Proteomes" id="UP000054241"/>
    </source>
</evidence>
<protein>
    <submittedName>
        <fullName evidence="2">Uncharacterized protein</fullName>
    </submittedName>
</protein>
<evidence type="ECO:0000256" key="1">
    <source>
        <dbReference type="SAM" id="SignalP"/>
    </source>
</evidence>
<evidence type="ECO:0000313" key="2">
    <source>
        <dbReference type="EMBL" id="KUM93745.1"/>
    </source>
</evidence>
<dbReference type="RefSeq" id="WP_067003440.1">
    <property type="nucleotide sequence ID" value="NZ_BNDU01000006.1"/>
</dbReference>
<comment type="caution">
    <text evidence="2">The sequence shown here is derived from an EMBL/GenBank/DDBJ whole genome shotgun (WGS) entry which is preliminary data.</text>
</comment>
<keyword evidence="3" id="KW-1185">Reference proteome</keyword>
<keyword evidence="1" id="KW-0732">Signal</keyword>
<dbReference type="AlphaFoldDB" id="A0A101NID8"/>
<dbReference type="Proteomes" id="UP000054241">
    <property type="component" value="Unassembled WGS sequence"/>
</dbReference>
<reference evidence="2 3" key="1">
    <citation type="submission" date="2015-10" db="EMBL/GenBank/DDBJ databases">
        <title>Draft genome sequence of Streptomyces cellostaticus DSM 40189, type strain for the species Streptomyces cellostaticus.</title>
        <authorList>
            <person name="Ruckert C."/>
            <person name="Winkler A."/>
            <person name="Kalinowski J."/>
            <person name="Kampfer P."/>
            <person name="Glaeser S."/>
        </authorList>
    </citation>
    <scope>NUCLEOTIDE SEQUENCE [LARGE SCALE GENOMIC DNA]</scope>
    <source>
        <strain evidence="2 3">DSM 40189</strain>
    </source>
</reference>
<dbReference type="EMBL" id="LMWL01000044">
    <property type="protein sequence ID" value="KUM93745.1"/>
    <property type="molecule type" value="Genomic_DNA"/>
</dbReference>
<feature type="signal peptide" evidence="1">
    <location>
        <begin position="1"/>
        <end position="27"/>
    </location>
</feature>
<proteinExistence type="predicted"/>
<accession>A0A101NID8</accession>
<gene>
    <name evidence="2" type="ORF">AQI88_25410</name>
</gene>
<feature type="chain" id="PRO_5007101584" evidence="1">
    <location>
        <begin position="28"/>
        <end position="105"/>
    </location>
</feature>
<sequence length="105" mass="10682">MKRALRLGACLAAVLAGAFVPAAAAQAAPATTTATADYVCEGLVGHGSISGLWLEGTNCHGPTGLAWENRTITTTSGGSIWQCVSWSYRPDEFGPVKASGCKLAG</sequence>
<name>A0A101NID8_9ACTN</name>